<dbReference type="InterPro" id="IPR036388">
    <property type="entry name" value="WH-like_DNA-bd_sf"/>
</dbReference>
<dbReference type="AlphaFoldDB" id="A0A5S4G6T2"/>
<evidence type="ECO:0000313" key="8">
    <source>
        <dbReference type="Proteomes" id="UP000306628"/>
    </source>
</evidence>
<dbReference type="SMART" id="SM00862">
    <property type="entry name" value="Trans_reg_C"/>
    <property type="match status" value="1"/>
</dbReference>
<keyword evidence="4" id="KW-0804">Transcription</keyword>
<comment type="caution">
    <text evidence="7">The sequence shown here is derived from an EMBL/GenBank/DDBJ whole genome shotgun (WGS) entry which is preliminary data.</text>
</comment>
<feature type="non-terminal residue" evidence="7">
    <location>
        <position position="262"/>
    </location>
</feature>
<comment type="similarity">
    <text evidence="1">Belongs to the AfsR/DnrI/RedD regulatory family.</text>
</comment>
<evidence type="ECO:0000256" key="4">
    <source>
        <dbReference type="ARBA" id="ARBA00023163"/>
    </source>
</evidence>
<keyword evidence="8" id="KW-1185">Reference proteome</keyword>
<evidence type="ECO:0000313" key="7">
    <source>
        <dbReference type="EMBL" id="TMR28726.1"/>
    </source>
</evidence>
<feature type="domain" description="Bacterial transcriptional activator" evidence="6">
    <location>
        <begin position="101"/>
        <end position="247"/>
    </location>
</feature>
<dbReference type="SUPFAM" id="SSF46894">
    <property type="entry name" value="C-terminal effector domain of the bipartite response regulators"/>
    <property type="match status" value="1"/>
</dbReference>
<evidence type="ECO:0000256" key="2">
    <source>
        <dbReference type="ARBA" id="ARBA00023015"/>
    </source>
</evidence>
<dbReference type="GO" id="GO:0003677">
    <property type="term" value="F:DNA binding"/>
    <property type="evidence" value="ECO:0007669"/>
    <property type="project" value="UniProtKB-KW"/>
</dbReference>
<dbReference type="InterPro" id="IPR011990">
    <property type="entry name" value="TPR-like_helical_dom_sf"/>
</dbReference>
<evidence type="ECO:0000256" key="3">
    <source>
        <dbReference type="ARBA" id="ARBA00023125"/>
    </source>
</evidence>
<dbReference type="Pfam" id="PF00486">
    <property type="entry name" value="Trans_reg_C"/>
    <property type="match status" value="1"/>
</dbReference>
<dbReference type="SUPFAM" id="SSF48452">
    <property type="entry name" value="TPR-like"/>
    <property type="match status" value="1"/>
</dbReference>
<protein>
    <submittedName>
        <fullName evidence="7">AfsR/SARP family transcriptional regulator</fullName>
    </submittedName>
</protein>
<evidence type="ECO:0000256" key="1">
    <source>
        <dbReference type="ARBA" id="ARBA00005820"/>
    </source>
</evidence>
<dbReference type="InterPro" id="IPR051677">
    <property type="entry name" value="AfsR-DnrI-RedD_regulator"/>
</dbReference>
<dbReference type="PANTHER" id="PTHR35807">
    <property type="entry name" value="TRANSCRIPTIONAL REGULATOR REDD-RELATED"/>
    <property type="match status" value="1"/>
</dbReference>
<feature type="domain" description="OmpR/PhoB-type" evidence="5">
    <location>
        <begin position="21"/>
        <end position="94"/>
    </location>
</feature>
<dbReference type="Pfam" id="PF03704">
    <property type="entry name" value="BTAD"/>
    <property type="match status" value="1"/>
</dbReference>
<organism evidence="7 8">
    <name type="scientific">Nonomuraea zeae</name>
    <dbReference type="NCBI Taxonomy" id="1642303"/>
    <lineage>
        <taxon>Bacteria</taxon>
        <taxon>Bacillati</taxon>
        <taxon>Actinomycetota</taxon>
        <taxon>Actinomycetes</taxon>
        <taxon>Streptosporangiales</taxon>
        <taxon>Streptosporangiaceae</taxon>
        <taxon>Nonomuraea</taxon>
    </lineage>
</organism>
<proteinExistence type="inferred from homology"/>
<reference evidence="7 8" key="1">
    <citation type="submission" date="2019-05" db="EMBL/GenBank/DDBJ databases">
        <title>Draft genome sequence of Nonomuraea zeae DSM 100528.</title>
        <authorList>
            <person name="Saricaoglu S."/>
            <person name="Isik K."/>
        </authorList>
    </citation>
    <scope>NUCLEOTIDE SEQUENCE [LARGE SCALE GENOMIC DNA]</scope>
    <source>
        <strain evidence="7 8">DSM 100528</strain>
    </source>
</reference>
<dbReference type="GO" id="GO:0000160">
    <property type="term" value="P:phosphorelay signal transduction system"/>
    <property type="evidence" value="ECO:0007669"/>
    <property type="project" value="InterPro"/>
</dbReference>
<keyword evidence="3" id="KW-0238">DNA-binding</keyword>
<dbReference type="InterPro" id="IPR016032">
    <property type="entry name" value="Sig_transdc_resp-reg_C-effctor"/>
</dbReference>
<dbReference type="SMART" id="SM01043">
    <property type="entry name" value="BTAD"/>
    <property type="match status" value="1"/>
</dbReference>
<dbReference type="Proteomes" id="UP000306628">
    <property type="component" value="Unassembled WGS sequence"/>
</dbReference>
<dbReference type="EMBL" id="VCKX01000136">
    <property type="protein sequence ID" value="TMR28726.1"/>
    <property type="molecule type" value="Genomic_DNA"/>
</dbReference>
<dbReference type="Gene3D" id="1.10.10.10">
    <property type="entry name" value="Winged helix-like DNA-binding domain superfamily/Winged helix DNA-binding domain"/>
    <property type="match status" value="1"/>
</dbReference>
<dbReference type="GO" id="GO:0006355">
    <property type="term" value="P:regulation of DNA-templated transcription"/>
    <property type="evidence" value="ECO:0007669"/>
    <property type="project" value="InterPro"/>
</dbReference>
<dbReference type="PANTHER" id="PTHR35807:SF1">
    <property type="entry name" value="TRANSCRIPTIONAL REGULATOR REDD"/>
    <property type="match status" value="1"/>
</dbReference>
<gene>
    <name evidence="7" type="ORF">ETD85_34950</name>
</gene>
<sequence length="262" mass="26976">MDGDARLRVTLLGAFRASRGDAALPVPGARLRGLLVRLALAGGRAVEQGVLVDAIWAEDPPAGPAHALQTLVSRLRRTLGSAGDVAQVAGGYRLEVDVADVDALRFEQLAAAGRDRLRAGDPNAAAAVLGEAVELWGDRPGAEPAVVAAVAPAAATRLAYASVEAVADLAVAELSLGRAGEAAARLTALLAEQPVHERAVALLMDALAAQGRQAEALALYERVRETLAGVLGADPGTALRERHLRLLRAERPAADTIDTATA</sequence>
<name>A0A5S4G6T2_9ACTN</name>
<dbReference type="RefSeq" id="WP_206058988.1">
    <property type="nucleotide sequence ID" value="NZ_VCKX01000136.1"/>
</dbReference>
<keyword evidence="2" id="KW-0805">Transcription regulation</keyword>
<dbReference type="InterPro" id="IPR001867">
    <property type="entry name" value="OmpR/PhoB-type_DNA-bd"/>
</dbReference>
<dbReference type="Gene3D" id="1.25.40.10">
    <property type="entry name" value="Tetratricopeptide repeat domain"/>
    <property type="match status" value="1"/>
</dbReference>
<evidence type="ECO:0000259" key="5">
    <source>
        <dbReference type="SMART" id="SM00862"/>
    </source>
</evidence>
<accession>A0A5S4G6T2</accession>
<dbReference type="InterPro" id="IPR005158">
    <property type="entry name" value="BTAD"/>
</dbReference>
<evidence type="ECO:0000259" key="6">
    <source>
        <dbReference type="SMART" id="SM01043"/>
    </source>
</evidence>